<feature type="transmembrane region" description="Helical" evidence="6">
    <location>
        <begin position="182"/>
        <end position="207"/>
    </location>
</feature>
<dbReference type="InterPro" id="IPR001104">
    <property type="entry name" value="3-oxo-5_a-steroid_4-DH_C"/>
</dbReference>
<comment type="similarity">
    <text evidence="2">Belongs to the steroid 5-alpha reductase family.</text>
</comment>
<comment type="subcellular location">
    <subcellularLocation>
        <location evidence="1">Membrane</location>
        <topology evidence="1">Multi-pass membrane protein</topology>
    </subcellularLocation>
</comment>
<organism evidence="8 9">
    <name type="scientific">Endocarpon pusillum</name>
    <dbReference type="NCBI Taxonomy" id="364733"/>
    <lineage>
        <taxon>Eukaryota</taxon>
        <taxon>Fungi</taxon>
        <taxon>Dikarya</taxon>
        <taxon>Ascomycota</taxon>
        <taxon>Pezizomycotina</taxon>
        <taxon>Eurotiomycetes</taxon>
        <taxon>Chaetothyriomycetidae</taxon>
        <taxon>Verrucariales</taxon>
        <taxon>Verrucariaceae</taxon>
        <taxon>Endocarpon</taxon>
    </lineage>
</organism>
<keyword evidence="9" id="KW-1185">Reference proteome</keyword>
<evidence type="ECO:0000313" key="8">
    <source>
        <dbReference type="EMBL" id="KAF7508251.1"/>
    </source>
</evidence>
<dbReference type="PANTHER" id="PTHR10556">
    <property type="entry name" value="3-OXO-5-ALPHA-STEROID 4-DEHYDROGENASE"/>
    <property type="match status" value="1"/>
</dbReference>
<feature type="domain" description="3-oxo-5-alpha-steroid 4-dehydrogenase C-terminal" evidence="7">
    <location>
        <begin position="174"/>
        <end position="316"/>
    </location>
</feature>
<gene>
    <name evidence="8" type="ORF">GJ744_009396</name>
</gene>
<feature type="transmembrane region" description="Helical" evidence="6">
    <location>
        <begin position="129"/>
        <end position="154"/>
    </location>
</feature>
<dbReference type="GO" id="GO:0016627">
    <property type="term" value="F:oxidoreductase activity, acting on the CH-CH group of donors"/>
    <property type="evidence" value="ECO:0007669"/>
    <property type="project" value="InterPro"/>
</dbReference>
<dbReference type="AlphaFoldDB" id="A0A8H7AJN3"/>
<evidence type="ECO:0000313" key="9">
    <source>
        <dbReference type="Proteomes" id="UP000606974"/>
    </source>
</evidence>
<reference evidence="8" key="1">
    <citation type="submission" date="2020-02" db="EMBL/GenBank/DDBJ databases">
        <authorList>
            <person name="Palmer J.M."/>
        </authorList>
    </citation>
    <scope>NUCLEOTIDE SEQUENCE</scope>
    <source>
        <strain evidence="8">EPUS1.4</strain>
        <tissue evidence="8">Thallus</tissue>
    </source>
</reference>
<dbReference type="EMBL" id="JAACFV010000056">
    <property type="protein sequence ID" value="KAF7508251.1"/>
    <property type="molecule type" value="Genomic_DNA"/>
</dbReference>
<evidence type="ECO:0000256" key="4">
    <source>
        <dbReference type="ARBA" id="ARBA00022989"/>
    </source>
</evidence>
<accession>A0A8H7AJN3</accession>
<evidence type="ECO:0000256" key="5">
    <source>
        <dbReference type="ARBA" id="ARBA00023136"/>
    </source>
</evidence>
<keyword evidence="3 6" id="KW-0812">Transmembrane</keyword>
<evidence type="ECO:0000256" key="6">
    <source>
        <dbReference type="SAM" id="Phobius"/>
    </source>
</evidence>
<proteinExistence type="inferred from homology"/>
<dbReference type="GO" id="GO:0016020">
    <property type="term" value="C:membrane"/>
    <property type="evidence" value="ECO:0007669"/>
    <property type="project" value="UniProtKB-SubCell"/>
</dbReference>
<dbReference type="Pfam" id="PF02544">
    <property type="entry name" value="Steroid_dh"/>
    <property type="match status" value="1"/>
</dbReference>
<keyword evidence="4 6" id="KW-1133">Transmembrane helix</keyword>
<sequence>MADYLPPTPQAYNLLFRGFKALLPLSLLLWIPQIASLQAMGRTSSSKARLNLPGRYAWTIAESVGPLNMLFIIYTLPSRLQPPAASPASLLGTGMPFFYHELLALLYLLHYVNRAIITPLFLAPSMSPIAAPVSILMALFQYANSSCLSCWLVYNAHFQLSHSNSAPHTSSSLLSPLFTNPLPLLGVVLFALGLYSNISSETTLFALRRAAALRRAKSEGKPLHNLSYDKVYVIPEPKGWFKYVLYPHYTMEWMEWTGYWLTGALAGLGWWGTPAMWFVVNEVATMAPRAAHGWRWYEGKFGNRALARRAAVLPGLL</sequence>
<protein>
    <recommendedName>
        <fullName evidence="7">3-oxo-5-alpha-steroid 4-dehydrogenase C-terminal domain-containing protein</fullName>
    </recommendedName>
</protein>
<dbReference type="Proteomes" id="UP000606974">
    <property type="component" value="Unassembled WGS sequence"/>
</dbReference>
<dbReference type="PROSITE" id="PS50244">
    <property type="entry name" value="S5A_REDUCTASE"/>
    <property type="match status" value="1"/>
</dbReference>
<evidence type="ECO:0000259" key="7">
    <source>
        <dbReference type="Pfam" id="PF02544"/>
    </source>
</evidence>
<feature type="transmembrane region" description="Helical" evidence="6">
    <location>
        <begin position="97"/>
        <end position="117"/>
    </location>
</feature>
<dbReference type="InterPro" id="IPR039357">
    <property type="entry name" value="SRD5A/TECR"/>
</dbReference>
<evidence type="ECO:0000256" key="1">
    <source>
        <dbReference type="ARBA" id="ARBA00004141"/>
    </source>
</evidence>
<keyword evidence="5 6" id="KW-0472">Membrane</keyword>
<dbReference type="OrthoDB" id="5788137at2759"/>
<evidence type="ECO:0000256" key="2">
    <source>
        <dbReference type="ARBA" id="ARBA00007742"/>
    </source>
</evidence>
<feature type="transmembrane region" description="Helical" evidence="6">
    <location>
        <begin position="14"/>
        <end position="35"/>
    </location>
</feature>
<dbReference type="PANTHER" id="PTHR10556:SF43">
    <property type="entry name" value="STEROID 5-ALPHA-REDUCTASE DET2"/>
    <property type="match status" value="1"/>
</dbReference>
<name>A0A8H7AJN3_9EURO</name>
<dbReference type="GO" id="GO:0006629">
    <property type="term" value="P:lipid metabolic process"/>
    <property type="evidence" value="ECO:0007669"/>
    <property type="project" value="InterPro"/>
</dbReference>
<feature type="transmembrane region" description="Helical" evidence="6">
    <location>
        <begin position="56"/>
        <end position="77"/>
    </location>
</feature>
<comment type="caution">
    <text evidence="8">The sequence shown here is derived from an EMBL/GenBank/DDBJ whole genome shotgun (WGS) entry which is preliminary data.</text>
</comment>
<evidence type="ECO:0000256" key="3">
    <source>
        <dbReference type="ARBA" id="ARBA00022692"/>
    </source>
</evidence>